<evidence type="ECO:0000313" key="11">
    <source>
        <dbReference type="Proteomes" id="UP000178602"/>
    </source>
</evidence>
<dbReference type="Proteomes" id="UP000178602">
    <property type="component" value="Unassembled WGS sequence"/>
</dbReference>
<dbReference type="GO" id="GO:0044874">
    <property type="term" value="P:lipoprotein localization to outer membrane"/>
    <property type="evidence" value="ECO:0007669"/>
    <property type="project" value="TreeGrafter"/>
</dbReference>
<keyword evidence="4 7" id="KW-0812">Transmembrane</keyword>
<feature type="transmembrane region" description="Helical" evidence="7">
    <location>
        <begin position="16"/>
        <end position="36"/>
    </location>
</feature>
<gene>
    <name evidence="10" type="ORF">A3K49_07260</name>
</gene>
<feature type="domain" description="MacB-like periplasmic core" evidence="9">
    <location>
        <begin position="18"/>
        <end position="227"/>
    </location>
</feature>
<dbReference type="Pfam" id="PF12704">
    <property type="entry name" value="MacB_PCD"/>
    <property type="match status" value="1"/>
</dbReference>
<dbReference type="Pfam" id="PF02687">
    <property type="entry name" value="FtsX"/>
    <property type="match status" value="1"/>
</dbReference>
<protein>
    <recommendedName>
        <fullName evidence="12">ABC3 transporter permease protein domain-containing protein</fullName>
    </recommendedName>
</protein>
<evidence type="ECO:0000259" key="9">
    <source>
        <dbReference type="Pfam" id="PF12704"/>
    </source>
</evidence>
<keyword evidence="3" id="KW-1003">Cell membrane</keyword>
<evidence type="ECO:0000256" key="1">
    <source>
        <dbReference type="ARBA" id="ARBA00004651"/>
    </source>
</evidence>
<organism evidence="10 11">
    <name type="scientific">candidate division WOR-1 bacterium RIFOXYC12_FULL_54_18</name>
    <dbReference type="NCBI Taxonomy" id="1802584"/>
    <lineage>
        <taxon>Bacteria</taxon>
        <taxon>Bacillati</taxon>
        <taxon>Saganbacteria</taxon>
    </lineage>
</organism>
<evidence type="ECO:0000256" key="2">
    <source>
        <dbReference type="ARBA" id="ARBA00005236"/>
    </source>
</evidence>
<dbReference type="PANTHER" id="PTHR30489:SF0">
    <property type="entry name" value="LIPOPROTEIN-RELEASING SYSTEM TRANSMEMBRANE PROTEIN LOLE"/>
    <property type="match status" value="1"/>
</dbReference>
<keyword evidence="6 7" id="KW-0472">Membrane</keyword>
<evidence type="ECO:0000256" key="3">
    <source>
        <dbReference type="ARBA" id="ARBA00022475"/>
    </source>
</evidence>
<feature type="transmembrane region" description="Helical" evidence="7">
    <location>
        <begin position="260"/>
        <end position="287"/>
    </location>
</feature>
<dbReference type="AlphaFoldDB" id="A0A1F4T7J9"/>
<dbReference type="InterPro" id="IPR025857">
    <property type="entry name" value="MacB_PCD"/>
</dbReference>
<evidence type="ECO:0000256" key="5">
    <source>
        <dbReference type="ARBA" id="ARBA00022989"/>
    </source>
</evidence>
<evidence type="ECO:0008006" key="12">
    <source>
        <dbReference type="Google" id="ProtNLM"/>
    </source>
</evidence>
<feature type="transmembrane region" description="Helical" evidence="7">
    <location>
        <begin position="308"/>
        <end position="332"/>
    </location>
</feature>
<comment type="subcellular location">
    <subcellularLocation>
        <location evidence="1">Cell membrane</location>
        <topology evidence="1">Multi-pass membrane protein</topology>
    </subcellularLocation>
</comment>
<comment type="caution">
    <text evidence="10">The sequence shown here is derived from an EMBL/GenBank/DDBJ whole genome shotgun (WGS) entry which is preliminary data.</text>
</comment>
<evidence type="ECO:0000256" key="6">
    <source>
        <dbReference type="ARBA" id="ARBA00023136"/>
    </source>
</evidence>
<evidence type="ECO:0000256" key="4">
    <source>
        <dbReference type="ARBA" id="ARBA00022692"/>
    </source>
</evidence>
<sequence>MFALAVKNILNTFRGWVALLGFSIMVALAVLSWSLVREISTGALNNIAYYRSGHLRVVDRRFSDQLLPLNRAFPKYLEVEKIAAQYPGIKAQAERIEVRLLLQHQGRSAQARGIAIDAIREHPPWRTLAGRQVGVSDKELVIGARLAKKLAVGLNDTLTIVTPNSLGSLAVFDLKVVGIFSSGSTTIDESYFFFPLAAAQSAFDLNGKVSEVVIYLRDARLAGEAAEFINAELGRVAPGQFKVIPWERDEAVVWLEKGELIGWLVGGLCFFLGCTIIYNFFSAGVAGRDPEIAALKRLGVKKGEMIRLLIIEATILGLLAGAIGGLVAYVAAQFLSGQQISIGWMNLQYVQTEIEIGPRLPDLLKGIVGSVLFSWLGIILPAWRGVK</sequence>
<proteinExistence type="inferred from homology"/>
<comment type="similarity">
    <text evidence="2">Belongs to the ABC-4 integral membrane protein family. LolC/E subfamily.</text>
</comment>
<reference evidence="10 11" key="1">
    <citation type="journal article" date="2016" name="Nat. Commun.">
        <title>Thousands of microbial genomes shed light on interconnected biogeochemical processes in an aquifer system.</title>
        <authorList>
            <person name="Anantharaman K."/>
            <person name="Brown C.T."/>
            <person name="Hug L.A."/>
            <person name="Sharon I."/>
            <person name="Castelle C.J."/>
            <person name="Probst A.J."/>
            <person name="Thomas B.C."/>
            <person name="Singh A."/>
            <person name="Wilkins M.J."/>
            <person name="Karaoz U."/>
            <person name="Brodie E.L."/>
            <person name="Williams K.H."/>
            <person name="Hubbard S.S."/>
            <person name="Banfield J.F."/>
        </authorList>
    </citation>
    <scope>NUCLEOTIDE SEQUENCE [LARGE SCALE GENOMIC DNA]</scope>
</reference>
<accession>A0A1F4T7J9</accession>
<evidence type="ECO:0000256" key="7">
    <source>
        <dbReference type="SAM" id="Phobius"/>
    </source>
</evidence>
<evidence type="ECO:0000313" key="10">
    <source>
        <dbReference type="EMBL" id="OGC28732.1"/>
    </source>
</evidence>
<feature type="transmembrane region" description="Helical" evidence="7">
    <location>
        <begin position="363"/>
        <end position="383"/>
    </location>
</feature>
<dbReference type="InterPro" id="IPR003838">
    <property type="entry name" value="ABC3_permease_C"/>
</dbReference>
<feature type="domain" description="ABC3 transporter permease C-terminal" evidence="8">
    <location>
        <begin position="264"/>
        <end position="385"/>
    </location>
</feature>
<name>A0A1F4T7J9_UNCSA</name>
<dbReference type="InterPro" id="IPR051447">
    <property type="entry name" value="Lipoprotein-release_system"/>
</dbReference>
<evidence type="ECO:0000259" key="8">
    <source>
        <dbReference type="Pfam" id="PF02687"/>
    </source>
</evidence>
<dbReference type="PANTHER" id="PTHR30489">
    <property type="entry name" value="LIPOPROTEIN-RELEASING SYSTEM TRANSMEMBRANE PROTEIN LOLE"/>
    <property type="match status" value="1"/>
</dbReference>
<keyword evidence="5 7" id="KW-1133">Transmembrane helix</keyword>
<dbReference type="EMBL" id="MEUG01000001">
    <property type="protein sequence ID" value="OGC28732.1"/>
    <property type="molecule type" value="Genomic_DNA"/>
</dbReference>
<dbReference type="GO" id="GO:0098797">
    <property type="term" value="C:plasma membrane protein complex"/>
    <property type="evidence" value="ECO:0007669"/>
    <property type="project" value="TreeGrafter"/>
</dbReference>